<dbReference type="PROSITE" id="PS00105">
    <property type="entry name" value="AA_TRANSFER_CLASS_1"/>
    <property type="match status" value="1"/>
</dbReference>
<dbReference type="EMBL" id="LMTR01000040">
    <property type="protein sequence ID" value="KWT69979.1"/>
    <property type="molecule type" value="Genomic_DNA"/>
</dbReference>
<name>A0A109BJI4_HYPSL</name>
<dbReference type="InterPro" id="IPR004838">
    <property type="entry name" value="NHTrfase_class1_PyrdxlP-BS"/>
</dbReference>
<dbReference type="STRING" id="121290.APY04_1188"/>
<dbReference type="Pfam" id="PF00155">
    <property type="entry name" value="Aminotran_1_2"/>
    <property type="match status" value="1"/>
</dbReference>
<evidence type="ECO:0000256" key="6">
    <source>
        <dbReference type="ARBA" id="ARBA00049185"/>
    </source>
</evidence>
<accession>A0A109BJI4</accession>
<evidence type="ECO:0000256" key="2">
    <source>
        <dbReference type="ARBA" id="ARBA00007441"/>
    </source>
</evidence>
<protein>
    <recommendedName>
        <fullName evidence="7">Aminotransferase</fullName>
        <ecNumber evidence="7">2.6.1.-</ecNumber>
    </recommendedName>
</protein>
<dbReference type="RefSeq" id="WP_083509522.1">
    <property type="nucleotide sequence ID" value="NZ_LMTR01000040.1"/>
</dbReference>
<dbReference type="Proteomes" id="UP000059074">
    <property type="component" value="Unassembled WGS sequence"/>
</dbReference>
<dbReference type="PATRIC" id="fig|121290.4.peg.3150"/>
<dbReference type="InterPro" id="IPR004839">
    <property type="entry name" value="Aminotransferase_I/II_large"/>
</dbReference>
<keyword evidence="4 7" id="KW-0808">Transferase</keyword>
<dbReference type="InterPro" id="IPR015424">
    <property type="entry name" value="PyrdxlP-dep_Trfase"/>
</dbReference>
<comment type="caution">
    <text evidence="9">The sequence shown here is derived from an EMBL/GenBank/DDBJ whole genome shotgun (WGS) entry which is preliminary data.</text>
</comment>
<keyword evidence="9" id="KW-0670">Pyruvate</keyword>
<keyword evidence="3 7" id="KW-0032">Aminotransferase</keyword>
<evidence type="ECO:0000256" key="5">
    <source>
        <dbReference type="ARBA" id="ARBA00022898"/>
    </source>
</evidence>
<sequence>MTDQQVNRLAAASAALATADAAGQIASLRSDVPSFIVMDVMRAALEAENAGRHIIHMEVGQPGTPAPRVARDVAARALQNDTLGYTMALGNDALRARIARHYADQHGLNVAPERIAVTAGSSAAFVLTFLSLFDAGDTVALPSPGYPCYRHILSALGQRSVLLETGPSNDWMPDPDDVLRAITRDGIKGLLIASPANPTGTMISRERLRALTDVCQQHGVRFISDEIYHGLTYTRPADTALACSDDTIVINSFSKYFSMTGWRIGWMVVPQRLIRAVERLTQNLYISPPSIAQAAALGAFDARVELEANRGVYAANRELLLAELPKAGFTQFAPADGAFYLYCNVGEFLRDTGPQDAAALARTLLDEAGVALTPGNDFDAQRGGQFLRFSYAGTTADMAEAARRLQVWAGDRA</sequence>
<dbReference type="PANTHER" id="PTHR46383:SF2">
    <property type="entry name" value="AMINOTRANSFERASE"/>
    <property type="match status" value="1"/>
</dbReference>
<keyword evidence="10" id="KW-1185">Reference proteome</keyword>
<evidence type="ECO:0000313" key="9">
    <source>
        <dbReference type="EMBL" id="KWT69979.1"/>
    </source>
</evidence>
<proteinExistence type="inferred from homology"/>
<evidence type="ECO:0000256" key="7">
    <source>
        <dbReference type="RuleBase" id="RU000481"/>
    </source>
</evidence>
<dbReference type="EC" id="2.6.1.-" evidence="7"/>
<dbReference type="PRINTS" id="PR00753">
    <property type="entry name" value="ACCSYNTHASE"/>
</dbReference>
<gene>
    <name evidence="9" type="ORF">APY04_1188</name>
</gene>
<dbReference type="CDD" id="cd00609">
    <property type="entry name" value="AAT_like"/>
    <property type="match status" value="1"/>
</dbReference>
<comment type="catalytic activity">
    <reaction evidence="6">
        <text>L-aspartate + 2-oxoglutarate = oxaloacetate + L-glutamate</text>
        <dbReference type="Rhea" id="RHEA:21824"/>
        <dbReference type="ChEBI" id="CHEBI:16452"/>
        <dbReference type="ChEBI" id="CHEBI:16810"/>
        <dbReference type="ChEBI" id="CHEBI:29985"/>
        <dbReference type="ChEBI" id="CHEBI:29991"/>
        <dbReference type="EC" id="2.6.1.1"/>
    </reaction>
</comment>
<dbReference type="GO" id="GO:0006520">
    <property type="term" value="P:amino acid metabolic process"/>
    <property type="evidence" value="ECO:0007669"/>
    <property type="project" value="InterPro"/>
</dbReference>
<dbReference type="GO" id="GO:0004069">
    <property type="term" value="F:L-aspartate:2-oxoglutarate aminotransferase activity"/>
    <property type="evidence" value="ECO:0007669"/>
    <property type="project" value="UniProtKB-EC"/>
</dbReference>
<evidence type="ECO:0000256" key="4">
    <source>
        <dbReference type="ARBA" id="ARBA00022679"/>
    </source>
</evidence>
<feature type="domain" description="Aminotransferase class I/classII large" evidence="8">
    <location>
        <begin position="53"/>
        <end position="405"/>
    </location>
</feature>
<dbReference type="GO" id="GO:0030170">
    <property type="term" value="F:pyridoxal phosphate binding"/>
    <property type="evidence" value="ECO:0007669"/>
    <property type="project" value="InterPro"/>
</dbReference>
<dbReference type="Gene3D" id="3.40.640.10">
    <property type="entry name" value="Type I PLP-dependent aspartate aminotransferase-like (Major domain)"/>
    <property type="match status" value="1"/>
</dbReference>
<organism evidence="9 10">
    <name type="scientific">Hyphomicrobium sulfonivorans</name>
    <dbReference type="NCBI Taxonomy" id="121290"/>
    <lineage>
        <taxon>Bacteria</taxon>
        <taxon>Pseudomonadati</taxon>
        <taxon>Pseudomonadota</taxon>
        <taxon>Alphaproteobacteria</taxon>
        <taxon>Hyphomicrobiales</taxon>
        <taxon>Hyphomicrobiaceae</taxon>
        <taxon>Hyphomicrobium</taxon>
    </lineage>
</organism>
<dbReference type="PANTHER" id="PTHR46383">
    <property type="entry name" value="ASPARTATE AMINOTRANSFERASE"/>
    <property type="match status" value="1"/>
</dbReference>
<evidence type="ECO:0000256" key="3">
    <source>
        <dbReference type="ARBA" id="ARBA00022576"/>
    </source>
</evidence>
<dbReference type="SUPFAM" id="SSF53383">
    <property type="entry name" value="PLP-dependent transferases"/>
    <property type="match status" value="1"/>
</dbReference>
<reference evidence="9 10" key="1">
    <citation type="submission" date="2015-10" db="EMBL/GenBank/DDBJ databases">
        <title>Transcriptomic analysis of a linuron degrading triple-species bacterial consortium.</title>
        <authorList>
            <person name="Albers P."/>
        </authorList>
    </citation>
    <scope>NUCLEOTIDE SEQUENCE [LARGE SCALE GENOMIC DNA]</scope>
    <source>
        <strain evidence="9 10">WDL6</strain>
    </source>
</reference>
<dbReference type="InterPro" id="IPR050596">
    <property type="entry name" value="AspAT/PAT-like"/>
</dbReference>
<keyword evidence="5" id="KW-0663">Pyridoxal phosphate</keyword>
<evidence type="ECO:0000259" key="8">
    <source>
        <dbReference type="Pfam" id="PF00155"/>
    </source>
</evidence>
<dbReference type="AlphaFoldDB" id="A0A109BJI4"/>
<evidence type="ECO:0000256" key="1">
    <source>
        <dbReference type="ARBA" id="ARBA00001933"/>
    </source>
</evidence>
<dbReference type="OrthoDB" id="9804407at2"/>
<evidence type="ECO:0000313" key="10">
    <source>
        <dbReference type="Proteomes" id="UP000059074"/>
    </source>
</evidence>
<dbReference type="InterPro" id="IPR015421">
    <property type="entry name" value="PyrdxlP-dep_Trfase_major"/>
</dbReference>
<comment type="similarity">
    <text evidence="2 7">Belongs to the class-I pyridoxal-phosphate-dependent aminotransferase family.</text>
</comment>
<comment type="cofactor">
    <cofactor evidence="1 7">
        <name>pyridoxal 5'-phosphate</name>
        <dbReference type="ChEBI" id="CHEBI:597326"/>
    </cofactor>
</comment>